<evidence type="ECO:0000313" key="12">
    <source>
        <dbReference type="EnsemblPlants" id="KEH38983"/>
    </source>
</evidence>
<dbReference type="PANTHER" id="PTHR32227">
    <property type="entry name" value="GLUCAN ENDO-1,3-BETA-GLUCOSIDASE BG1-RELATED-RELATED"/>
    <property type="match status" value="1"/>
</dbReference>
<reference evidence="11 13" key="2">
    <citation type="journal article" date="2014" name="BMC Genomics">
        <title>An improved genome release (version Mt4.0) for the model legume Medicago truncatula.</title>
        <authorList>
            <person name="Tang H."/>
            <person name="Krishnakumar V."/>
            <person name="Bidwell S."/>
            <person name="Rosen B."/>
            <person name="Chan A."/>
            <person name="Zhou S."/>
            <person name="Gentzbittel L."/>
            <person name="Childs K.L."/>
            <person name="Yandell M."/>
            <person name="Gundlach H."/>
            <person name="Mayer K.F."/>
            <person name="Schwartz D.C."/>
            <person name="Town C.D."/>
        </authorList>
    </citation>
    <scope>GENOME REANNOTATION</scope>
    <source>
        <strain evidence="11">A17</strain>
        <strain evidence="12 13">cv. Jemalong A17</strain>
    </source>
</reference>
<accession>A0A072VC31</accession>
<keyword evidence="10" id="KW-0472">Membrane</keyword>
<evidence type="ECO:0000256" key="2">
    <source>
        <dbReference type="ARBA" id="ARBA00008773"/>
    </source>
</evidence>
<comment type="catalytic activity">
    <reaction evidence="1">
        <text>Hydrolysis of (1-&gt;3)-beta-D-glucosidic linkages in (1-&gt;3)-beta-D-glucans.</text>
        <dbReference type="EC" id="3.2.1.39"/>
    </reaction>
</comment>
<dbReference type="eggNOG" id="ENOG502QQ1M">
    <property type="taxonomic scope" value="Eukaryota"/>
</dbReference>
<evidence type="ECO:0000256" key="7">
    <source>
        <dbReference type="ARBA" id="ARBA00033335"/>
    </source>
</evidence>
<evidence type="ECO:0000256" key="4">
    <source>
        <dbReference type="ARBA" id="ARBA00022729"/>
    </source>
</evidence>
<dbReference type="EC" id="3.2.1.39" evidence="3"/>
<evidence type="ECO:0000256" key="3">
    <source>
        <dbReference type="ARBA" id="ARBA00012780"/>
    </source>
</evidence>
<dbReference type="GO" id="GO:0042973">
    <property type="term" value="F:glucan endo-1,3-beta-D-glucosidase activity"/>
    <property type="evidence" value="ECO:0007669"/>
    <property type="project" value="UniProtKB-EC"/>
</dbReference>
<dbReference type="Proteomes" id="UP000002051">
    <property type="component" value="Chromosome 2"/>
</dbReference>
<dbReference type="SUPFAM" id="SSF51445">
    <property type="entry name" value="(Trans)glycosidases"/>
    <property type="match status" value="1"/>
</dbReference>
<evidence type="ECO:0000313" key="11">
    <source>
        <dbReference type="EMBL" id="KEH38983.1"/>
    </source>
</evidence>
<keyword evidence="13" id="KW-1185">Reference proteome</keyword>
<sequence length="367" mass="40653">MQSYGLDFGINYGQIANNLPSHSRVAVLIKSLNVSRIKLYDADPNVLTTFSNSNVEFMIGLNDLQSMKDPIKAQSWVQQNVQPYLPQTKITSINVGNEVLGNNDINSYNNLLPAMKSVYNALVNLGLSQQVTVTTSHSFIIMSNSFPPSSGAFREDLIQYIQPLLSFQAQIKSPFLINAYPFFAYKGDPQHVSLNYVLFQPNAGSIDPATNLHYDNMLYAQIDAVYAAIKAVGHSDIEVKISETGWPSKGDPDEVGASLQNAEIYHSNLLKRIAMKQGTPAKPSIPIDIYVFALFNEDLKTGPASERNYGLYYPDGTPVYNLGLKNQVPQGGYFPGMIIEGKSNALSINFVLYILTFLVFVWELSIL</sequence>
<evidence type="ECO:0000313" key="13">
    <source>
        <dbReference type="Proteomes" id="UP000002051"/>
    </source>
</evidence>
<proteinExistence type="inferred from homology"/>
<evidence type="ECO:0000256" key="1">
    <source>
        <dbReference type="ARBA" id="ARBA00000382"/>
    </source>
</evidence>
<dbReference type="InterPro" id="IPR017853">
    <property type="entry name" value="GH"/>
</dbReference>
<organism evidence="11 13">
    <name type="scientific">Medicago truncatula</name>
    <name type="common">Barrel medic</name>
    <name type="synonym">Medicago tribuloides</name>
    <dbReference type="NCBI Taxonomy" id="3880"/>
    <lineage>
        <taxon>Eukaryota</taxon>
        <taxon>Viridiplantae</taxon>
        <taxon>Streptophyta</taxon>
        <taxon>Embryophyta</taxon>
        <taxon>Tracheophyta</taxon>
        <taxon>Spermatophyta</taxon>
        <taxon>Magnoliopsida</taxon>
        <taxon>eudicotyledons</taxon>
        <taxon>Gunneridae</taxon>
        <taxon>Pentapetalae</taxon>
        <taxon>rosids</taxon>
        <taxon>fabids</taxon>
        <taxon>Fabales</taxon>
        <taxon>Fabaceae</taxon>
        <taxon>Papilionoideae</taxon>
        <taxon>50 kb inversion clade</taxon>
        <taxon>NPAAA clade</taxon>
        <taxon>Hologalegina</taxon>
        <taxon>IRL clade</taxon>
        <taxon>Trifolieae</taxon>
        <taxon>Medicago</taxon>
    </lineage>
</organism>
<dbReference type="Gene3D" id="3.20.20.80">
    <property type="entry name" value="Glycosidases"/>
    <property type="match status" value="1"/>
</dbReference>
<dbReference type="FunFam" id="3.20.20.80:FF:000005">
    <property type="entry name" value="Glucan endo-1,3-beta-glucosidase 14"/>
    <property type="match status" value="1"/>
</dbReference>
<evidence type="ECO:0000256" key="8">
    <source>
        <dbReference type="ARBA" id="ARBA00033417"/>
    </source>
</evidence>
<dbReference type="InterPro" id="IPR000490">
    <property type="entry name" value="Glyco_hydro_17"/>
</dbReference>
<dbReference type="Pfam" id="PF00332">
    <property type="entry name" value="Glyco_hydro_17"/>
    <property type="match status" value="1"/>
</dbReference>
<reference evidence="12" key="3">
    <citation type="submission" date="2015-04" db="UniProtKB">
        <authorList>
            <consortium name="EnsemblPlants"/>
        </authorList>
    </citation>
    <scope>IDENTIFICATION</scope>
    <source>
        <strain evidence="12">cv. Jemalong A17</strain>
    </source>
</reference>
<gene>
    <name evidence="12" type="primary">11417043</name>
    <name evidence="11" type="ordered locus">MTR_2g086530</name>
</gene>
<evidence type="ECO:0000256" key="10">
    <source>
        <dbReference type="SAM" id="Phobius"/>
    </source>
</evidence>
<keyword evidence="10" id="KW-0812">Transmembrane</keyword>
<evidence type="ECO:0000256" key="5">
    <source>
        <dbReference type="ARBA" id="ARBA00022801"/>
    </source>
</evidence>
<dbReference type="GO" id="GO:0005975">
    <property type="term" value="P:carbohydrate metabolic process"/>
    <property type="evidence" value="ECO:0007669"/>
    <property type="project" value="InterPro"/>
</dbReference>
<dbReference type="HOGENOM" id="CLU_024953_1_2_1"/>
<dbReference type="EMBL" id="CM001218">
    <property type="protein sequence ID" value="KEH38983.1"/>
    <property type="molecule type" value="Genomic_DNA"/>
</dbReference>
<reference evidence="11 13" key="1">
    <citation type="journal article" date="2011" name="Nature">
        <title>The Medicago genome provides insight into the evolution of rhizobial symbioses.</title>
        <authorList>
            <person name="Young N.D."/>
            <person name="Debelle F."/>
            <person name="Oldroyd G.E."/>
            <person name="Geurts R."/>
            <person name="Cannon S.B."/>
            <person name="Udvardi M.K."/>
            <person name="Benedito V.A."/>
            <person name="Mayer K.F."/>
            <person name="Gouzy J."/>
            <person name="Schoof H."/>
            <person name="Van de Peer Y."/>
            <person name="Proost S."/>
            <person name="Cook D.R."/>
            <person name="Meyers B.C."/>
            <person name="Spannagl M."/>
            <person name="Cheung F."/>
            <person name="De Mita S."/>
            <person name="Krishnakumar V."/>
            <person name="Gundlach H."/>
            <person name="Zhou S."/>
            <person name="Mudge J."/>
            <person name="Bharti A.K."/>
            <person name="Murray J.D."/>
            <person name="Naoumkina M.A."/>
            <person name="Rosen B."/>
            <person name="Silverstein K.A."/>
            <person name="Tang H."/>
            <person name="Rombauts S."/>
            <person name="Zhao P.X."/>
            <person name="Zhou P."/>
            <person name="Barbe V."/>
            <person name="Bardou P."/>
            <person name="Bechner M."/>
            <person name="Bellec A."/>
            <person name="Berger A."/>
            <person name="Berges H."/>
            <person name="Bidwell S."/>
            <person name="Bisseling T."/>
            <person name="Choisne N."/>
            <person name="Couloux A."/>
            <person name="Denny R."/>
            <person name="Deshpande S."/>
            <person name="Dai X."/>
            <person name="Doyle J.J."/>
            <person name="Dudez A.M."/>
            <person name="Farmer A.D."/>
            <person name="Fouteau S."/>
            <person name="Franken C."/>
            <person name="Gibelin C."/>
            <person name="Gish J."/>
            <person name="Goldstein S."/>
            <person name="Gonzalez A.J."/>
            <person name="Green P.J."/>
            <person name="Hallab A."/>
            <person name="Hartog M."/>
            <person name="Hua A."/>
            <person name="Humphray S.J."/>
            <person name="Jeong D.H."/>
            <person name="Jing Y."/>
            <person name="Jocker A."/>
            <person name="Kenton S.M."/>
            <person name="Kim D.J."/>
            <person name="Klee K."/>
            <person name="Lai H."/>
            <person name="Lang C."/>
            <person name="Lin S."/>
            <person name="Macmil S.L."/>
            <person name="Magdelenat G."/>
            <person name="Matthews L."/>
            <person name="McCorrison J."/>
            <person name="Monaghan E.L."/>
            <person name="Mun J.H."/>
            <person name="Najar F.Z."/>
            <person name="Nicholson C."/>
            <person name="Noirot C."/>
            <person name="O'Bleness M."/>
            <person name="Paule C.R."/>
            <person name="Poulain J."/>
            <person name="Prion F."/>
            <person name="Qin B."/>
            <person name="Qu C."/>
            <person name="Retzel E.F."/>
            <person name="Riddle C."/>
            <person name="Sallet E."/>
            <person name="Samain S."/>
            <person name="Samson N."/>
            <person name="Sanders I."/>
            <person name="Saurat O."/>
            <person name="Scarpelli C."/>
            <person name="Schiex T."/>
            <person name="Segurens B."/>
            <person name="Severin A.J."/>
            <person name="Sherrier D.J."/>
            <person name="Shi R."/>
            <person name="Sims S."/>
            <person name="Singer S.R."/>
            <person name="Sinharoy S."/>
            <person name="Sterck L."/>
            <person name="Viollet A."/>
            <person name="Wang B.B."/>
            <person name="Wang K."/>
            <person name="Wang M."/>
            <person name="Wang X."/>
            <person name="Warfsmann J."/>
            <person name="Weissenbach J."/>
            <person name="White D.D."/>
            <person name="White J.D."/>
            <person name="Wiley G.B."/>
            <person name="Wincker P."/>
            <person name="Xing Y."/>
            <person name="Yang L."/>
            <person name="Yao Z."/>
            <person name="Ying F."/>
            <person name="Zhai J."/>
            <person name="Zhou L."/>
            <person name="Zuber A."/>
            <person name="Denarie J."/>
            <person name="Dixon R.A."/>
            <person name="May G.D."/>
            <person name="Schwartz D.C."/>
            <person name="Rogers J."/>
            <person name="Quetier F."/>
            <person name="Town C.D."/>
            <person name="Roe B.A."/>
        </authorList>
    </citation>
    <scope>NUCLEOTIDE SEQUENCE [LARGE SCALE GENOMIC DNA]</scope>
    <source>
        <strain evidence="11">A17</strain>
        <strain evidence="12 13">cv. Jemalong A17</strain>
    </source>
</reference>
<evidence type="ECO:0000256" key="9">
    <source>
        <dbReference type="RuleBase" id="RU004335"/>
    </source>
</evidence>
<dbReference type="InterPro" id="IPR044965">
    <property type="entry name" value="Glyco_hydro_17_plant"/>
</dbReference>
<dbReference type="AlphaFoldDB" id="A0A072VC31"/>
<comment type="similarity">
    <text evidence="2 9">Belongs to the glycosyl hydrolase 17 family.</text>
</comment>
<keyword evidence="10" id="KW-1133">Transmembrane helix</keyword>
<dbReference type="ExpressionAtlas" id="A0A072VC31">
    <property type="expression patterns" value="differential"/>
</dbReference>
<keyword evidence="4" id="KW-0732">Signal</keyword>
<name>A0A072VC31_MEDTR</name>
<feature type="transmembrane region" description="Helical" evidence="10">
    <location>
        <begin position="345"/>
        <end position="364"/>
    </location>
</feature>
<keyword evidence="5 11" id="KW-0378">Hydrolase</keyword>
<dbReference type="EnsemblPlants" id="KEH38983">
    <property type="protein sequence ID" value="KEH38983"/>
    <property type="gene ID" value="MTR_2g086530"/>
</dbReference>
<evidence type="ECO:0000256" key="6">
    <source>
        <dbReference type="ARBA" id="ARBA00023295"/>
    </source>
</evidence>
<dbReference type="OrthoDB" id="77201at2759"/>
<protein>
    <recommendedName>
        <fullName evidence="3">glucan endo-1,3-beta-D-glucosidase</fullName>
        <ecNumber evidence="3">3.2.1.39</ecNumber>
    </recommendedName>
    <alternativeName>
        <fullName evidence="7">(1-&gt;3)-beta-glucan endohydrolase</fullName>
    </alternativeName>
    <alternativeName>
        <fullName evidence="8">Beta-1,3-endoglucanase</fullName>
    </alternativeName>
</protein>
<keyword evidence="6" id="KW-0326">Glycosidase</keyword>